<dbReference type="PANTHER" id="PTHR15315">
    <property type="entry name" value="RING FINGER PROTEIN 41, 151"/>
    <property type="match status" value="1"/>
</dbReference>
<dbReference type="SUPFAM" id="SSF57903">
    <property type="entry name" value="FYVE/PHD zinc finger"/>
    <property type="match status" value="1"/>
</dbReference>
<dbReference type="SUPFAM" id="SSF57850">
    <property type="entry name" value="RING/U-box"/>
    <property type="match status" value="1"/>
</dbReference>
<reference evidence="9" key="1">
    <citation type="journal article" date="2016" name="Nature">
        <title>The genome of the seagrass Zostera marina reveals angiosperm adaptation to the sea.</title>
        <authorList>
            <person name="Olsen J.L."/>
            <person name="Rouze P."/>
            <person name="Verhelst B."/>
            <person name="Lin Y.-C."/>
            <person name="Bayer T."/>
            <person name="Collen J."/>
            <person name="Dattolo E."/>
            <person name="De Paoli E."/>
            <person name="Dittami S."/>
            <person name="Maumus F."/>
            <person name="Michel G."/>
            <person name="Kersting A."/>
            <person name="Lauritano C."/>
            <person name="Lohaus R."/>
            <person name="Toepel M."/>
            <person name="Tonon T."/>
            <person name="Vanneste K."/>
            <person name="Amirebrahimi M."/>
            <person name="Brakel J."/>
            <person name="Bostroem C."/>
            <person name="Chovatia M."/>
            <person name="Grimwood J."/>
            <person name="Jenkins J.W."/>
            <person name="Jueterbock A."/>
            <person name="Mraz A."/>
            <person name="Stam W.T."/>
            <person name="Tice H."/>
            <person name="Bornberg-Bauer E."/>
            <person name="Green P.J."/>
            <person name="Pearson G.A."/>
            <person name="Procaccini G."/>
            <person name="Duarte C.M."/>
            <person name="Schmutz J."/>
            <person name="Reusch T.B.H."/>
            <person name="Van de Peer Y."/>
        </authorList>
    </citation>
    <scope>NUCLEOTIDE SEQUENCE [LARGE SCALE GENOMIC DNA]</scope>
    <source>
        <strain evidence="9">cv. Finnish</strain>
    </source>
</reference>
<evidence type="ECO:0000259" key="6">
    <source>
        <dbReference type="PROSITE" id="PS50016"/>
    </source>
</evidence>
<evidence type="ECO:0000256" key="3">
    <source>
        <dbReference type="ARBA" id="ARBA00022833"/>
    </source>
</evidence>
<dbReference type="Pfam" id="PF13639">
    <property type="entry name" value="zf-RING_2"/>
    <property type="match status" value="1"/>
</dbReference>
<dbReference type="InterPro" id="IPR017907">
    <property type="entry name" value="Znf_RING_CS"/>
</dbReference>
<feature type="domain" description="PHD-type" evidence="6">
    <location>
        <begin position="98"/>
        <end position="218"/>
    </location>
</feature>
<dbReference type="Pfam" id="PF00628">
    <property type="entry name" value="PHD"/>
    <property type="match status" value="1"/>
</dbReference>
<feature type="region of interest" description="Disordered" evidence="5">
    <location>
        <begin position="751"/>
        <end position="798"/>
    </location>
</feature>
<dbReference type="InterPro" id="IPR001965">
    <property type="entry name" value="Znf_PHD"/>
</dbReference>
<dbReference type="InterPro" id="IPR013083">
    <property type="entry name" value="Znf_RING/FYVE/PHD"/>
</dbReference>
<name>A0A0K9PZ02_ZOSMR</name>
<dbReference type="Gene3D" id="3.30.40.10">
    <property type="entry name" value="Zinc/RING finger domain, C3HC4 (zinc finger)"/>
    <property type="match status" value="2"/>
</dbReference>
<feature type="domain" description="RING-type" evidence="7">
    <location>
        <begin position="66"/>
        <end position="105"/>
    </location>
</feature>
<dbReference type="PROSITE" id="PS00518">
    <property type="entry name" value="ZF_RING_1"/>
    <property type="match status" value="1"/>
</dbReference>
<dbReference type="PROSITE" id="PS50089">
    <property type="entry name" value="ZF_RING_2"/>
    <property type="match status" value="1"/>
</dbReference>
<keyword evidence="3" id="KW-0862">Zinc</keyword>
<dbReference type="GO" id="GO:0016567">
    <property type="term" value="P:protein ubiquitination"/>
    <property type="evidence" value="ECO:0000318"/>
    <property type="project" value="GO_Central"/>
</dbReference>
<protein>
    <recommendedName>
        <fullName evidence="10">RING-type domain-containing protein</fullName>
    </recommendedName>
</protein>
<dbReference type="PANTHER" id="PTHR15315:SF26">
    <property type="entry name" value="E3 UBIQUITIN-PROTEIN LIGASE NRDP1"/>
    <property type="match status" value="1"/>
</dbReference>
<evidence type="ECO:0000313" key="8">
    <source>
        <dbReference type="EMBL" id="KMZ73467.1"/>
    </source>
</evidence>
<dbReference type="InterPro" id="IPR011011">
    <property type="entry name" value="Znf_FYVE_PHD"/>
</dbReference>
<dbReference type="InterPro" id="IPR001841">
    <property type="entry name" value="Znf_RING"/>
</dbReference>
<proteinExistence type="predicted"/>
<feature type="region of interest" description="Disordered" evidence="5">
    <location>
        <begin position="1121"/>
        <end position="1190"/>
    </location>
</feature>
<gene>
    <name evidence="8" type="ORF">ZOSMA_148G00150</name>
</gene>
<dbReference type="EMBL" id="LFYR01000580">
    <property type="protein sequence ID" value="KMZ73467.1"/>
    <property type="molecule type" value="Genomic_DNA"/>
</dbReference>
<organism evidence="8 9">
    <name type="scientific">Zostera marina</name>
    <name type="common">Eelgrass</name>
    <dbReference type="NCBI Taxonomy" id="29655"/>
    <lineage>
        <taxon>Eukaryota</taxon>
        <taxon>Viridiplantae</taxon>
        <taxon>Streptophyta</taxon>
        <taxon>Embryophyta</taxon>
        <taxon>Tracheophyta</taxon>
        <taxon>Spermatophyta</taxon>
        <taxon>Magnoliopsida</taxon>
        <taxon>Liliopsida</taxon>
        <taxon>Zosteraceae</taxon>
        <taxon>Zostera</taxon>
    </lineage>
</organism>
<dbReference type="GO" id="GO:0008270">
    <property type="term" value="F:zinc ion binding"/>
    <property type="evidence" value="ECO:0007669"/>
    <property type="project" value="UniProtKB-KW"/>
</dbReference>
<dbReference type="OMA" id="SAWHRDW"/>
<feature type="compositionally biased region" description="Polar residues" evidence="5">
    <location>
        <begin position="1137"/>
        <end position="1147"/>
    </location>
</feature>
<evidence type="ECO:0008006" key="10">
    <source>
        <dbReference type="Google" id="ProtNLM"/>
    </source>
</evidence>
<comment type="caution">
    <text evidence="8">The sequence shown here is derived from an EMBL/GenBank/DDBJ whole genome shotgun (WGS) entry which is preliminary data.</text>
</comment>
<keyword evidence="1" id="KW-0479">Metal-binding</keyword>
<dbReference type="InterPro" id="IPR019787">
    <property type="entry name" value="Znf_PHD-finger"/>
</dbReference>
<keyword evidence="9" id="KW-1185">Reference proteome</keyword>
<dbReference type="OrthoDB" id="21204at2759"/>
<feature type="compositionally biased region" description="Basic and acidic residues" evidence="5">
    <location>
        <begin position="1"/>
        <end position="11"/>
    </location>
</feature>
<keyword evidence="2 4" id="KW-0863">Zinc-finger</keyword>
<sequence length="1284" mass="143009">MAPGRADRSNKLGDSTGDEYDEDGDILSQSSEELMDLGMEDDENFEADDADFKDYTDNSSIENRNCGICLDVVIERGVLDNCDHWFCFECIENWTTITNLCPLCKNEFQQITCIHVYDTFGNSTIDEHSLLRDDNWSVQEKNSTISFPSYYINEDAVKCLDGDACKLRNGLLTSNEDLMLDTSIACDSCDMWYHAFCVGFDPETTTGTSWLCPRCLTNKGRHQYNSRCGSDGHPIDADLTGEMSLSIVDSCETAIVVSMFDKKQLNEESVGSQSPVFEEMKEARSGYYDDSLTPIIKSGSINSSSKLSVDLLKSPSTFTLTDNNQLGDSFLKDVPICSTVQPNNHMECIVQSSLEAWSPVDQKVSPHLLHDNSFNENVLPRNGSDVDNDVCLNVSLPTFSSDRLMDGKEAADEAVEGEKMVTGSAVDPSREVNEKDNNVVDKKSIHGSRDDINISEQAMKSKRDLDCETDIRISTEGDNGYKRFHAIPFQFQSRNSDVSTFQENSLPEASNTERISTISGKPSDIMSIVRASDGKSSSRLAPTISSDNINSAGGVRMKKIMRVAETNDSSVLVQELKKEIRDVVQKNPSKDFGKDGVFDGKLLAAFRAAMVGPKNGENRKVLPSHLKMKNSMLKCGTARDNLTKKIYGTSSGKRKRAWDRDWEIEFWRHRSSSKKIEKVETLQSVLDLLKGNGSLAKLNTNEDSEENSEKSILNRVYLADTSVFPRSKDIQPLSSLGGSSMIDIQSKDKMAKRLGNSSKKGSTEVKPGKPSASLFKSKDSTVDSKIPSQQLHTNKSDKKKWAMEILARKSSLAIGNTSKEKQIDNTALKSSQPLLAQLPVGMKPILEPSHHKKIPLSVRQAQLNRLTEFYLREANVPVVSGSALIELAVADAVNVEKDIMGRSNSKLVYINLCAQHTINYKHRRTEDLSSQQLAVHTEEPMPISEEATITTVETCNNIELALKMTGLFSDSPPSSPDRSTKPSNTNDYSQVNGHFQDIVDLSSNIALNICQDLRHGLKYKNDSLINASTLVSNLQYEEIDSKKKVILSTSCSSKLDQNMEAEATEEPNMRKYTDVGKLSPEKGRKTLLEKDEEESYDLVKEKPIVEKLPIKEKEVVATVRDNIPTENENKSKDVNSDQESQGASCTERNGVEGRLADNKGQRKGENSPTHSVMSENVPRLEPKINQTPDHISESKKFVSSKVEAYIKEHIRPLCKSGVITVEQYRWAIDKTTNKVMSYHHKERNAGFLIKEGEKVKKLAQQYVEATQQKGWKQTEGMKPKTPKS</sequence>
<evidence type="ECO:0000256" key="2">
    <source>
        <dbReference type="ARBA" id="ARBA00022771"/>
    </source>
</evidence>
<evidence type="ECO:0000313" key="9">
    <source>
        <dbReference type="Proteomes" id="UP000036987"/>
    </source>
</evidence>
<dbReference type="GO" id="GO:0061630">
    <property type="term" value="F:ubiquitin protein ligase activity"/>
    <property type="evidence" value="ECO:0000318"/>
    <property type="project" value="GO_Central"/>
</dbReference>
<accession>A0A0K9PZ02</accession>
<dbReference type="PROSITE" id="PS50016">
    <property type="entry name" value="ZF_PHD_2"/>
    <property type="match status" value="1"/>
</dbReference>
<dbReference type="Proteomes" id="UP000036987">
    <property type="component" value="Unassembled WGS sequence"/>
</dbReference>
<evidence type="ECO:0000259" key="7">
    <source>
        <dbReference type="PROSITE" id="PS50089"/>
    </source>
</evidence>
<evidence type="ECO:0000256" key="5">
    <source>
        <dbReference type="SAM" id="MobiDB-lite"/>
    </source>
</evidence>
<dbReference type="SMART" id="SM00249">
    <property type="entry name" value="PHD"/>
    <property type="match status" value="1"/>
</dbReference>
<dbReference type="SMART" id="SM00184">
    <property type="entry name" value="RING"/>
    <property type="match status" value="1"/>
</dbReference>
<feature type="compositionally biased region" description="Basic and acidic residues" evidence="5">
    <location>
        <begin position="1149"/>
        <end position="1165"/>
    </location>
</feature>
<evidence type="ECO:0000256" key="4">
    <source>
        <dbReference type="PROSITE-ProRule" id="PRU00175"/>
    </source>
</evidence>
<feature type="compositionally biased region" description="Acidic residues" evidence="5">
    <location>
        <begin position="16"/>
        <end position="25"/>
    </location>
</feature>
<feature type="region of interest" description="Disordered" evidence="5">
    <location>
        <begin position="1"/>
        <end position="28"/>
    </location>
</feature>
<evidence type="ECO:0000256" key="1">
    <source>
        <dbReference type="ARBA" id="ARBA00022723"/>
    </source>
</evidence>
<dbReference type="STRING" id="29655.A0A0K9PZ02"/>
<feature type="region of interest" description="Disordered" evidence="5">
    <location>
        <begin position="969"/>
        <end position="991"/>
    </location>
</feature>